<dbReference type="GO" id="GO:0030246">
    <property type="term" value="F:carbohydrate binding"/>
    <property type="evidence" value="ECO:0007669"/>
    <property type="project" value="UniProtKB-KW"/>
</dbReference>
<evidence type="ECO:0000259" key="10">
    <source>
        <dbReference type="Pfam" id="PF00652"/>
    </source>
</evidence>
<keyword evidence="6 7" id="KW-1015">Disulfide bond</keyword>
<dbReference type="Pfam" id="PF00652">
    <property type="entry name" value="Ricin_B_lectin"/>
    <property type="match status" value="1"/>
</dbReference>
<comment type="cofactor">
    <cofactor evidence="7">
        <name>Mn(2+)</name>
        <dbReference type="ChEBI" id="CHEBI:29035"/>
    </cofactor>
</comment>
<dbReference type="GO" id="GO:0004653">
    <property type="term" value="F:polypeptide N-acetylgalactosaminyltransferase activity"/>
    <property type="evidence" value="ECO:0007669"/>
    <property type="project" value="TreeGrafter"/>
</dbReference>
<reference evidence="11" key="1">
    <citation type="journal article" name="BMC Genomics">
        <title>Long-read sequencing and de novo genome assembly of marine medaka (Oryzias melastigma).</title>
        <authorList>
            <person name="Liang P."/>
            <person name="Saqib H.S.A."/>
            <person name="Ni X."/>
            <person name="Shen Y."/>
        </authorList>
    </citation>
    <scope>NUCLEOTIDE SEQUENCE</scope>
    <source>
        <strain evidence="11">Bigg-433</strain>
    </source>
</reference>
<feature type="domain" description="Glycosyltransferase 2-like" evidence="9">
    <location>
        <begin position="311"/>
        <end position="491"/>
    </location>
</feature>
<dbReference type="Gene3D" id="2.80.10.50">
    <property type="match status" value="1"/>
</dbReference>
<name>A0A834FA44_ORYME</name>
<keyword evidence="5 7" id="KW-0333">Golgi apparatus</keyword>
<evidence type="ECO:0000313" key="11">
    <source>
        <dbReference type="EMBL" id="KAF6726629.1"/>
    </source>
</evidence>
<dbReference type="GO" id="GO:0000139">
    <property type="term" value="C:Golgi membrane"/>
    <property type="evidence" value="ECO:0007669"/>
    <property type="project" value="UniProtKB-SubCell"/>
</dbReference>
<dbReference type="EC" id="2.4.1.-" evidence="7"/>
<comment type="similarity">
    <text evidence="7">Belongs to the glycosyltransferase 2 family. GalNAc-T subfamily.</text>
</comment>
<dbReference type="PANTHER" id="PTHR11675:SF130">
    <property type="entry name" value="POLYPEPTIDE N-ACETYLGALACTOSAMINYLTRANSFERASE 5"/>
    <property type="match status" value="1"/>
</dbReference>
<feature type="compositionally biased region" description="Basic and acidic residues" evidence="8">
    <location>
        <begin position="188"/>
        <end position="212"/>
    </location>
</feature>
<dbReference type="InterPro" id="IPR000772">
    <property type="entry name" value="Ricin_B_lectin"/>
</dbReference>
<evidence type="ECO:0000256" key="5">
    <source>
        <dbReference type="ARBA" id="ARBA00023034"/>
    </source>
</evidence>
<comment type="subcellular location">
    <subcellularLocation>
        <location evidence="1 7">Golgi apparatus membrane</location>
        <topology evidence="1 7">Single-pass type II membrane protein</topology>
    </subcellularLocation>
</comment>
<comment type="caution">
    <text evidence="11">The sequence shown here is derived from an EMBL/GenBank/DDBJ whole genome shotgun (WGS) entry which is preliminary data.</text>
</comment>
<dbReference type="AlphaFoldDB" id="A0A834FA44"/>
<organism evidence="11 12">
    <name type="scientific">Oryzias melastigma</name>
    <name type="common">Marine medaka</name>
    <dbReference type="NCBI Taxonomy" id="30732"/>
    <lineage>
        <taxon>Eukaryota</taxon>
        <taxon>Metazoa</taxon>
        <taxon>Chordata</taxon>
        <taxon>Craniata</taxon>
        <taxon>Vertebrata</taxon>
        <taxon>Euteleostomi</taxon>
        <taxon>Actinopterygii</taxon>
        <taxon>Neopterygii</taxon>
        <taxon>Teleostei</taxon>
        <taxon>Neoteleostei</taxon>
        <taxon>Acanthomorphata</taxon>
        <taxon>Ovalentaria</taxon>
        <taxon>Atherinomorphae</taxon>
        <taxon>Beloniformes</taxon>
        <taxon>Adrianichthyidae</taxon>
        <taxon>Oryziinae</taxon>
        <taxon>Oryzias</taxon>
    </lineage>
</organism>
<dbReference type="GO" id="GO:0006493">
    <property type="term" value="P:protein O-linked glycosylation"/>
    <property type="evidence" value="ECO:0007669"/>
    <property type="project" value="TreeGrafter"/>
</dbReference>
<feature type="region of interest" description="Disordered" evidence="8">
    <location>
        <begin position="117"/>
        <end position="139"/>
    </location>
</feature>
<evidence type="ECO:0000313" key="12">
    <source>
        <dbReference type="Proteomes" id="UP000646548"/>
    </source>
</evidence>
<evidence type="ECO:0000256" key="7">
    <source>
        <dbReference type="RuleBase" id="RU361242"/>
    </source>
</evidence>
<evidence type="ECO:0000256" key="6">
    <source>
        <dbReference type="ARBA" id="ARBA00023157"/>
    </source>
</evidence>
<dbReference type="PANTHER" id="PTHR11675">
    <property type="entry name" value="N-ACETYLGALACTOSAMINYLTRANSFERASE"/>
    <property type="match status" value="1"/>
</dbReference>
<evidence type="ECO:0000259" key="9">
    <source>
        <dbReference type="Pfam" id="PF00535"/>
    </source>
</evidence>
<dbReference type="Pfam" id="PF00535">
    <property type="entry name" value="Glycos_transf_2"/>
    <property type="match status" value="1"/>
</dbReference>
<proteinExistence type="inferred from homology"/>
<keyword evidence="7 11" id="KW-0808">Transferase</keyword>
<feature type="region of interest" description="Disordered" evidence="8">
    <location>
        <begin position="188"/>
        <end position="216"/>
    </location>
</feature>
<keyword evidence="7" id="KW-0464">Manganese</keyword>
<protein>
    <recommendedName>
        <fullName evidence="3 7">Polypeptide N-acetylgalactosaminyltransferase</fullName>
        <ecNumber evidence="7">2.4.1.-</ecNumber>
    </recommendedName>
    <alternativeName>
        <fullName evidence="7">Protein-UDP acetylgalactosaminyltransferase</fullName>
    </alternativeName>
</protein>
<evidence type="ECO:0000256" key="2">
    <source>
        <dbReference type="ARBA" id="ARBA00004922"/>
    </source>
</evidence>
<sequence length="672" mass="77209">MRLMKLRRYLRGSGRVLVFVFAASIIWLLFDMAALRVSIDDVNSHILKERMFRDREVRRQRVRVTPNVRMDFRHPVQRLDSAAARDRDRPLASDVYREGGKRGQKVNWRQVDNDLKSGNFKSVAPQHKPVNNGVISKQDAPGKKKVLNLDFGVAVANASQIQANKINLEESVAKLAKNETKSIKLESKDILPSKVKSHQEPNKDPNEEKEPLKPTADLRMGNLATAVRKSGVHKVLSLDVTHAPRDPNAVGQFGRGVILPSSEDGEVRRRWDEGHFNVYLSDQIPVDRAIPDTRPEVCSQAVVHDDLPSTSVIFCFVDEVWSTLLRSVHSVLNRSPPHLLKEIILVDDFNYLKEPLDKYMSQFPKVRIVRLKERQGLIRARLAGAAVAKGEVLTFLDSHIECNVGWLEPLLERIYLDRRKVPCPVIEVINDKDMSYMLIDNFQRGIFKWPLVFGWNALSEDYIRKHNMTVSDPIRCPVMAGGLFSIDKNYFYELGTYDSGLDVWGGENMEISFKIELRRKLKCKNFKWYLENVYPELDAPLVKAEGLVFNQGLRKCLTMLKDTLSFDMCDLNKQSQHFSYTWMRHFRQGDLCIAPQPNINSFALVSCDNTKPELRWFHRSSKSTIADHFIAEFVSHQSCLEAESRDDSLRLSPCDSNNSFQKWQFTHYNVQV</sequence>
<dbReference type="PROSITE" id="PS50231">
    <property type="entry name" value="RICIN_B_LECTIN"/>
    <property type="match status" value="1"/>
</dbReference>
<dbReference type="Proteomes" id="UP000646548">
    <property type="component" value="Unassembled WGS sequence"/>
</dbReference>
<evidence type="ECO:0000256" key="3">
    <source>
        <dbReference type="ARBA" id="ARBA00012644"/>
    </source>
</evidence>
<feature type="domain" description="Ricin B lectin" evidence="10">
    <location>
        <begin position="547"/>
        <end position="663"/>
    </location>
</feature>
<keyword evidence="4 7" id="KW-0430">Lectin</keyword>
<dbReference type="SUPFAM" id="SSF50370">
    <property type="entry name" value="Ricin B-like lectins"/>
    <property type="match status" value="1"/>
</dbReference>
<dbReference type="InterPro" id="IPR029044">
    <property type="entry name" value="Nucleotide-diphossugar_trans"/>
</dbReference>
<dbReference type="InterPro" id="IPR035992">
    <property type="entry name" value="Ricin_B-like_lectins"/>
</dbReference>
<dbReference type="SUPFAM" id="SSF53448">
    <property type="entry name" value="Nucleotide-diphospho-sugar transferases"/>
    <property type="match status" value="1"/>
</dbReference>
<evidence type="ECO:0000256" key="4">
    <source>
        <dbReference type="ARBA" id="ARBA00022734"/>
    </source>
</evidence>
<accession>A0A834FA44</accession>
<dbReference type="InterPro" id="IPR001173">
    <property type="entry name" value="Glyco_trans_2-like"/>
</dbReference>
<evidence type="ECO:0000256" key="1">
    <source>
        <dbReference type="ARBA" id="ARBA00004323"/>
    </source>
</evidence>
<gene>
    <name evidence="11" type="ORF">FQA47_001940</name>
</gene>
<dbReference type="UniPathway" id="UPA00378"/>
<dbReference type="Gene3D" id="3.90.550.10">
    <property type="entry name" value="Spore Coat Polysaccharide Biosynthesis Protein SpsA, Chain A"/>
    <property type="match status" value="2"/>
</dbReference>
<keyword evidence="7" id="KW-0328">Glycosyltransferase</keyword>
<comment type="pathway">
    <text evidence="2 7">Protein modification; protein glycosylation.</text>
</comment>
<evidence type="ECO:0000256" key="8">
    <source>
        <dbReference type="SAM" id="MobiDB-lite"/>
    </source>
</evidence>
<dbReference type="EMBL" id="WKFB01000321">
    <property type="protein sequence ID" value="KAF6726629.1"/>
    <property type="molecule type" value="Genomic_DNA"/>
</dbReference>